<proteinExistence type="predicted"/>
<keyword evidence="1" id="KW-0812">Transmembrane</keyword>
<sequence length="137" mass="15113">MFYIIVTIAAVLAAIGITFNYIAHLGTIVKIAREGEQEGMGVQAVMTRFFFATVLIEMIPIAIIIISFLLLDRPAEGIPTVPLVIILAAMIFGIIQVATRMKQDVPDEMKNQVRSFSLLSMQLITSVPIVAIIFMFI</sequence>
<dbReference type="RefSeq" id="WP_041086041.1">
    <property type="nucleotide sequence ID" value="NZ_JXRP01000006.1"/>
</dbReference>
<dbReference type="Proteomes" id="UP000031938">
    <property type="component" value="Unassembled WGS sequence"/>
</dbReference>
<keyword evidence="1" id="KW-1133">Transmembrane helix</keyword>
<feature type="transmembrane region" description="Helical" evidence="1">
    <location>
        <begin position="6"/>
        <end position="29"/>
    </location>
</feature>
<dbReference type="PATRIC" id="fig|889306.3.peg.585"/>
<keyword evidence="3" id="KW-1185">Reference proteome</keyword>
<protein>
    <submittedName>
        <fullName evidence="2">Uncharacterized protein</fullName>
    </submittedName>
</protein>
<evidence type="ECO:0000256" key="1">
    <source>
        <dbReference type="SAM" id="Phobius"/>
    </source>
</evidence>
<evidence type="ECO:0000313" key="3">
    <source>
        <dbReference type="Proteomes" id="UP000031938"/>
    </source>
</evidence>
<accession>A0A0C2W6K9</accession>
<evidence type="ECO:0000313" key="2">
    <source>
        <dbReference type="EMBL" id="KIL52216.1"/>
    </source>
</evidence>
<organism evidence="2 3">
    <name type="scientific">Jeotgalibacillus soli</name>
    <dbReference type="NCBI Taxonomy" id="889306"/>
    <lineage>
        <taxon>Bacteria</taxon>
        <taxon>Bacillati</taxon>
        <taxon>Bacillota</taxon>
        <taxon>Bacilli</taxon>
        <taxon>Bacillales</taxon>
        <taxon>Caryophanaceae</taxon>
        <taxon>Jeotgalibacillus</taxon>
    </lineage>
</organism>
<reference evidence="2 3" key="1">
    <citation type="submission" date="2015-01" db="EMBL/GenBank/DDBJ databases">
        <title>Genome sequencing of Jeotgalibacillus soli.</title>
        <authorList>
            <person name="Goh K.M."/>
            <person name="Chan K.-G."/>
            <person name="Yaakop A.S."/>
            <person name="Ee R."/>
            <person name="Gan H.M."/>
            <person name="Chan C.S."/>
        </authorList>
    </citation>
    <scope>NUCLEOTIDE SEQUENCE [LARGE SCALE GENOMIC DNA]</scope>
    <source>
        <strain evidence="2 3">P9</strain>
    </source>
</reference>
<keyword evidence="1" id="KW-0472">Membrane</keyword>
<dbReference type="AlphaFoldDB" id="A0A0C2W6K9"/>
<name>A0A0C2W6K9_9BACL</name>
<comment type="caution">
    <text evidence="2">The sequence shown here is derived from an EMBL/GenBank/DDBJ whole genome shotgun (WGS) entry which is preliminary data.</text>
</comment>
<feature type="transmembrane region" description="Helical" evidence="1">
    <location>
        <begin position="116"/>
        <end position="136"/>
    </location>
</feature>
<feature type="transmembrane region" description="Helical" evidence="1">
    <location>
        <begin position="77"/>
        <end position="95"/>
    </location>
</feature>
<dbReference type="STRING" id="889306.KP78_05860"/>
<gene>
    <name evidence="2" type="ORF">KP78_05860</name>
</gene>
<dbReference type="OrthoDB" id="2453172at2"/>
<dbReference type="EMBL" id="JXRP01000006">
    <property type="protein sequence ID" value="KIL52216.1"/>
    <property type="molecule type" value="Genomic_DNA"/>
</dbReference>
<feature type="transmembrane region" description="Helical" evidence="1">
    <location>
        <begin position="49"/>
        <end position="71"/>
    </location>
</feature>